<feature type="transmembrane region" description="Helical" evidence="1">
    <location>
        <begin position="23"/>
        <end position="47"/>
    </location>
</feature>
<keyword evidence="1" id="KW-0472">Membrane</keyword>
<evidence type="ECO:0000313" key="3">
    <source>
        <dbReference type="Proteomes" id="UP000054314"/>
    </source>
</evidence>
<name>A0A0A0BZQ9_9CELL</name>
<keyword evidence="1" id="KW-1133">Transmembrane helix</keyword>
<accession>A0A0A0BZQ9</accession>
<organism evidence="2 3">
    <name type="scientific">Cellulomonas bogoriensis 69B4 = DSM 16987</name>
    <dbReference type="NCBI Taxonomy" id="1386082"/>
    <lineage>
        <taxon>Bacteria</taxon>
        <taxon>Bacillati</taxon>
        <taxon>Actinomycetota</taxon>
        <taxon>Actinomycetes</taxon>
        <taxon>Micrococcales</taxon>
        <taxon>Cellulomonadaceae</taxon>
        <taxon>Cellulomonas</taxon>
    </lineage>
</organism>
<feature type="transmembrane region" description="Helical" evidence="1">
    <location>
        <begin position="84"/>
        <end position="103"/>
    </location>
</feature>
<reference evidence="2 3" key="1">
    <citation type="submission" date="2013-08" db="EMBL/GenBank/DDBJ databases">
        <title>Genome sequencing of Cellulomonas bogoriensis 69B4.</title>
        <authorList>
            <person name="Chen F."/>
            <person name="Li Y."/>
            <person name="Wang G."/>
        </authorList>
    </citation>
    <scope>NUCLEOTIDE SEQUENCE [LARGE SCALE GENOMIC DNA]</scope>
    <source>
        <strain evidence="2 3">69B4</strain>
    </source>
</reference>
<comment type="caution">
    <text evidence="2">The sequence shown here is derived from an EMBL/GenBank/DDBJ whole genome shotgun (WGS) entry which is preliminary data.</text>
</comment>
<proteinExistence type="predicted"/>
<dbReference type="AlphaFoldDB" id="A0A0A0BZQ9"/>
<feature type="transmembrane region" description="Helical" evidence="1">
    <location>
        <begin position="59"/>
        <end position="78"/>
    </location>
</feature>
<keyword evidence="3" id="KW-1185">Reference proteome</keyword>
<gene>
    <name evidence="2" type="ORF">N869_14185</name>
</gene>
<dbReference type="Proteomes" id="UP000054314">
    <property type="component" value="Unassembled WGS sequence"/>
</dbReference>
<protein>
    <submittedName>
        <fullName evidence="2">Uncharacterized protein</fullName>
    </submittedName>
</protein>
<sequence>MILVPVMALVANMMFTQRPGSPAVWLIAVPAAVAALILAVGNVVWAVDGPRRPRGGQTVPAVAAALVLIGLAMAALMYSFERDSWAPLFTIFAMGPSVAMMLVQSFRLARA</sequence>
<dbReference type="RefSeq" id="WP_035059281.1">
    <property type="nucleotide sequence ID" value="NZ_AXCZ01000044.1"/>
</dbReference>
<evidence type="ECO:0000256" key="1">
    <source>
        <dbReference type="SAM" id="Phobius"/>
    </source>
</evidence>
<dbReference type="EMBL" id="AXCZ01000044">
    <property type="protein sequence ID" value="KGM13430.1"/>
    <property type="molecule type" value="Genomic_DNA"/>
</dbReference>
<keyword evidence="1" id="KW-0812">Transmembrane</keyword>
<evidence type="ECO:0000313" key="2">
    <source>
        <dbReference type="EMBL" id="KGM13430.1"/>
    </source>
</evidence>